<evidence type="ECO:0000256" key="1">
    <source>
        <dbReference type="ARBA" id="ARBA00023015"/>
    </source>
</evidence>
<dbReference type="SUPFAM" id="SSF54277">
    <property type="entry name" value="CAD &amp; PB1 domains"/>
    <property type="match status" value="1"/>
</dbReference>
<evidence type="ECO:0000259" key="7">
    <source>
        <dbReference type="PROSITE" id="PS51745"/>
    </source>
</evidence>
<keyword evidence="3" id="KW-0804">Transcription</keyword>
<evidence type="ECO:0000256" key="3">
    <source>
        <dbReference type="ARBA" id="ARBA00023163"/>
    </source>
</evidence>
<gene>
    <name evidence="8" type="ORF">Taro_019081</name>
</gene>
<dbReference type="Proteomes" id="UP000652761">
    <property type="component" value="Unassembled WGS sequence"/>
</dbReference>
<evidence type="ECO:0000313" key="9">
    <source>
        <dbReference type="Proteomes" id="UP000652761"/>
    </source>
</evidence>
<dbReference type="CDD" id="cd06407">
    <property type="entry name" value="PB1_NLP"/>
    <property type="match status" value="1"/>
</dbReference>
<dbReference type="PROSITE" id="PS51745">
    <property type="entry name" value="PB1"/>
    <property type="match status" value="1"/>
</dbReference>
<dbReference type="PANTHER" id="PTHR32002">
    <property type="entry name" value="PROTEIN NLP8"/>
    <property type="match status" value="1"/>
</dbReference>
<dbReference type="InterPro" id="IPR045012">
    <property type="entry name" value="NLP"/>
</dbReference>
<feature type="region of interest" description="Disordered" evidence="5">
    <location>
        <begin position="119"/>
        <end position="147"/>
    </location>
</feature>
<feature type="compositionally biased region" description="Basic and acidic residues" evidence="5">
    <location>
        <begin position="790"/>
        <end position="801"/>
    </location>
</feature>
<dbReference type="Pfam" id="PF22922">
    <property type="entry name" value="GAF_NLP"/>
    <property type="match status" value="2"/>
</dbReference>
<organism evidence="8 9">
    <name type="scientific">Colocasia esculenta</name>
    <name type="common">Wild taro</name>
    <name type="synonym">Arum esculentum</name>
    <dbReference type="NCBI Taxonomy" id="4460"/>
    <lineage>
        <taxon>Eukaryota</taxon>
        <taxon>Viridiplantae</taxon>
        <taxon>Streptophyta</taxon>
        <taxon>Embryophyta</taxon>
        <taxon>Tracheophyta</taxon>
        <taxon>Spermatophyta</taxon>
        <taxon>Magnoliopsida</taxon>
        <taxon>Liliopsida</taxon>
        <taxon>Araceae</taxon>
        <taxon>Aroideae</taxon>
        <taxon>Colocasieae</taxon>
        <taxon>Colocasia</taxon>
    </lineage>
</organism>
<dbReference type="Pfam" id="PF02042">
    <property type="entry name" value="RWP-RK"/>
    <property type="match status" value="1"/>
</dbReference>
<dbReference type="GO" id="GO:0003700">
    <property type="term" value="F:DNA-binding transcription factor activity"/>
    <property type="evidence" value="ECO:0007669"/>
    <property type="project" value="InterPro"/>
</dbReference>
<keyword evidence="9" id="KW-1185">Reference proteome</keyword>
<accession>A0A843UVH3</accession>
<dbReference type="InterPro" id="IPR003035">
    <property type="entry name" value="RWP-RK_dom"/>
</dbReference>
<keyword evidence="4" id="KW-0539">Nucleus</keyword>
<feature type="region of interest" description="Disordered" evidence="5">
    <location>
        <begin position="790"/>
        <end position="810"/>
    </location>
</feature>
<dbReference type="EMBL" id="NMUH01000910">
    <property type="protein sequence ID" value="MQL86566.1"/>
    <property type="molecule type" value="Genomic_DNA"/>
</dbReference>
<dbReference type="InterPro" id="IPR055081">
    <property type="entry name" value="NLP1-9_GAF"/>
</dbReference>
<evidence type="ECO:0000256" key="2">
    <source>
        <dbReference type="ARBA" id="ARBA00023125"/>
    </source>
</evidence>
<dbReference type="AlphaFoldDB" id="A0A843UVH3"/>
<feature type="compositionally biased region" description="Low complexity" evidence="5">
    <location>
        <begin position="615"/>
        <end position="629"/>
    </location>
</feature>
<evidence type="ECO:0000256" key="4">
    <source>
        <dbReference type="ARBA" id="ARBA00023242"/>
    </source>
</evidence>
<dbReference type="Gene3D" id="3.10.20.90">
    <property type="entry name" value="Phosphatidylinositol 3-kinase Catalytic Subunit, Chain A, domain 1"/>
    <property type="match status" value="1"/>
</dbReference>
<dbReference type="OrthoDB" id="6270329at2759"/>
<name>A0A843UVH3_COLES</name>
<evidence type="ECO:0000259" key="6">
    <source>
        <dbReference type="PROSITE" id="PS51519"/>
    </source>
</evidence>
<dbReference type="InterPro" id="IPR053793">
    <property type="entry name" value="PB1-like"/>
</dbReference>
<evidence type="ECO:0000256" key="5">
    <source>
        <dbReference type="SAM" id="MobiDB-lite"/>
    </source>
</evidence>
<sequence length="954" mass="104843">MEHAVPLPDSSTLAIISDASVDLDLMDELLSADDAWFGTQDLADLLQQGASTPPTPLGPSYSSPPFKMENMVFNAGHEVDARSPHLKKASSSENPLQAGAEMGRNMVGTRLNSFIRDFPPYSTRQEPGKAGTGTSGGLRPRTSSGPLSTLQERLNQALTLIKDAHRDGDMLVQIWVPIKKGDRQVLTTYGQPFSLNPHCRRLLSYRHVSADYQFSAEGNPGEALGLPGRVFLGKLPEWSPDVRYFSRFEYPRVNYARHFDVRGTLALPIFDRGSRTCLGVIEAVMTTEKINYRSDLEKICSALQAVDLGSTEALSVPQVKMKCDSYLAALPEISTVLRAICHAHGLPLAQTWMPCIQQGRSGSRHSEENYKHCVSTVDAACFVNDPSLSSFHEACSEHHLLRGQGVVGRAFMTNQPCFSSDITAFCKTEYPLSHHARMFGLQASVAIRLRSVDTGMVDFVLEFFLPKDCIKSEEQKVMLSLLSTTMQQVCQSLRVVTSNELEDENVLQVNEQLPSDGWLSRHVDGDNGSGDRSSVVLASAMGVSRPETSWISDVMKTQPKEKSILLPACASLEFKEEIVQGFSVTDYWGRADMEFTEDKTLSKCSQGSPKDRLGSGDSFSGEPSSSSKSKVPEKKRAKLEKTISFQVLQQYFAGSLKDAAKSIGVCPTTLKRICRQHGITRWPSRKIKKVGHSLRKLQVVIDSIQGVDSSFQLSSLYSNVSKDSGSDLCTQKETGRSTICMPKQDDIPESSNAQHELFISRASGSNSFSSSCSQSSGSSHSCSSKTKESSDALKIPIKEEVPQEDQSGILKRSHSQLELYHSTQQTPKTLARSQSLKSFGDHHGCGSLSPSCQKCAGGLLRVKAIYGKEKIRFKLQPTWGFQELKQEIAKRFNIGGANSMVLKYLDDDSEWVLLTCDADLQECTDIYRSSHVPTIKISVHHVGYPSAISLGSGL</sequence>
<dbReference type="InterPro" id="IPR034891">
    <property type="entry name" value="PB1_NLP"/>
</dbReference>
<comment type="caution">
    <text evidence="8">The sequence shown here is derived from an EMBL/GenBank/DDBJ whole genome shotgun (WGS) entry which is preliminary data.</text>
</comment>
<feature type="domain" description="PB1" evidence="7">
    <location>
        <begin position="859"/>
        <end position="942"/>
    </location>
</feature>
<reference evidence="8" key="1">
    <citation type="submission" date="2017-07" db="EMBL/GenBank/DDBJ databases">
        <title>Taro Niue Genome Assembly and Annotation.</title>
        <authorList>
            <person name="Atibalentja N."/>
            <person name="Keating K."/>
            <person name="Fields C.J."/>
        </authorList>
    </citation>
    <scope>NUCLEOTIDE SEQUENCE</scope>
    <source>
        <strain evidence="8">Niue_2</strain>
        <tissue evidence="8">Leaf</tissue>
    </source>
</reference>
<dbReference type="GO" id="GO:0003677">
    <property type="term" value="F:DNA binding"/>
    <property type="evidence" value="ECO:0007669"/>
    <property type="project" value="UniProtKB-KW"/>
</dbReference>
<dbReference type="Pfam" id="PF00564">
    <property type="entry name" value="PB1"/>
    <property type="match status" value="1"/>
</dbReference>
<dbReference type="InterPro" id="IPR000270">
    <property type="entry name" value="PB1_dom"/>
</dbReference>
<keyword evidence="1" id="KW-0805">Transcription regulation</keyword>
<keyword evidence="2" id="KW-0238">DNA-binding</keyword>
<proteinExistence type="predicted"/>
<dbReference type="SMART" id="SM00666">
    <property type="entry name" value="PB1"/>
    <property type="match status" value="1"/>
</dbReference>
<dbReference type="PANTHER" id="PTHR32002:SF44">
    <property type="entry name" value="PROTEIN NLP4"/>
    <property type="match status" value="1"/>
</dbReference>
<feature type="region of interest" description="Disordered" evidence="5">
    <location>
        <begin position="599"/>
        <end position="635"/>
    </location>
</feature>
<dbReference type="PROSITE" id="PS51519">
    <property type="entry name" value="RWP_RK"/>
    <property type="match status" value="1"/>
</dbReference>
<protein>
    <submittedName>
        <fullName evidence="8">Uncharacterized protein</fullName>
    </submittedName>
</protein>
<evidence type="ECO:0000313" key="8">
    <source>
        <dbReference type="EMBL" id="MQL86566.1"/>
    </source>
</evidence>
<feature type="domain" description="RWP-RK" evidence="6">
    <location>
        <begin position="627"/>
        <end position="710"/>
    </location>
</feature>